<protein>
    <submittedName>
        <fullName evidence="1">Uncharacterized protein</fullName>
    </submittedName>
</protein>
<keyword evidence="2" id="KW-1185">Reference proteome</keyword>
<organism evidence="1 2">
    <name type="scientific">Plutella xylostella</name>
    <name type="common">Diamondback moth</name>
    <name type="synonym">Plutella maculipennis</name>
    <dbReference type="NCBI Taxonomy" id="51655"/>
    <lineage>
        <taxon>Eukaryota</taxon>
        <taxon>Metazoa</taxon>
        <taxon>Ecdysozoa</taxon>
        <taxon>Arthropoda</taxon>
        <taxon>Hexapoda</taxon>
        <taxon>Insecta</taxon>
        <taxon>Pterygota</taxon>
        <taxon>Neoptera</taxon>
        <taxon>Endopterygota</taxon>
        <taxon>Lepidoptera</taxon>
        <taxon>Glossata</taxon>
        <taxon>Ditrysia</taxon>
        <taxon>Yponomeutoidea</taxon>
        <taxon>Plutellidae</taxon>
        <taxon>Plutella</taxon>
    </lineage>
</organism>
<proteinExistence type="predicted"/>
<evidence type="ECO:0000313" key="1">
    <source>
        <dbReference type="EMBL" id="KAG7301093.1"/>
    </source>
</evidence>
<accession>A0ABQ7Q774</accession>
<sequence>MLHSNLSPTNIPTPIKALNSYPKPSFFVRLKKASWISWFGSPLSSGTRSNLDRIANPPCGEDVETPGFRSSLVTKGKTARDDEVRNQTSYMRIMEARPWTWEEDKKVDQQAHTERLPAPQLNEEALQRISSAAIHAGCSWVQARNPGAAMRWRQGQMSDEQELWERTKGFNKERRERDTPAAGGLEREAPGCMKIATRMIGTKKDDEQETGERGGCSTITIRLVNKEDNKNRILGEGCVCRVVDLS</sequence>
<dbReference type="EMBL" id="JAHIBW010000020">
    <property type="protein sequence ID" value="KAG7301093.1"/>
    <property type="molecule type" value="Genomic_DNA"/>
</dbReference>
<dbReference type="Proteomes" id="UP000823941">
    <property type="component" value="Chromosome 20"/>
</dbReference>
<comment type="caution">
    <text evidence="1">The sequence shown here is derived from an EMBL/GenBank/DDBJ whole genome shotgun (WGS) entry which is preliminary data.</text>
</comment>
<gene>
    <name evidence="1" type="ORF">JYU34_015493</name>
</gene>
<name>A0ABQ7Q774_PLUXY</name>
<evidence type="ECO:0000313" key="2">
    <source>
        <dbReference type="Proteomes" id="UP000823941"/>
    </source>
</evidence>
<reference evidence="1 2" key="1">
    <citation type="submission" date="2021-06" db="EMBL/GenBank/DDBJ databases">
        <title>A haploid diamondback moth (Plutella xylostella L.) genome assembly resolves 31 chromosomes and identifies a diamide resistance mutation.</title>
        <authorList>
            <person name="Ward C.M."/>
            <person name="Perry K.D."/>
            <person name="Baker G."/>
            <person name="Powis K."/>
            <person name="Heckel D.G."/>
            <person name="Baxter S.W."/>
        </authorList>
    </citation>
    <scope>NUCLEOTIDE SEQUENCE [LARGE SCALE GENOMIC DNA]</scope>
    <source>
        <strain evidence="1 2">LV</strain>
        <tissue evidence="1">Single pupa</tissue>
    </source>
</reference>